<dbReference type="OrthoDB" id="9778554at2"/>
<evidence type="ECO:0000256" key="11">
    <source>
        <dbReference type="ARBA" id="ARBA00023225"/>
    </source>
</evidence>
<evidence type="ECO:0000256" key="14">
    <source>
        <dbReference type="SAM" id="Coils"/>
    </source>
</evidence>
<dbReference type="Pfam" id="PF00448">
    <property type="entry name" value="SRP54"/>
    <property type="match status" value="1"/>
</dbReference>
<evidence type="ECO:0000256" key="1">
    <source>
        <dbReference type="ARBA" id="ARBA00004413"/>
    </source>
</evidence>
<evidence type="ECO:0000256" key="3">
    <source>
        <dbReference type="ARBA" id="ARBA00014919"/>
    </source>
</evidence>
<dbReference type="InterPro" id="IPR047040">
    <property type="entry name" value="FlhF__GTPase_dom"/>
</dbReference>
<dbReference type="GO" id="GO:0003924">
    <property type="term" value="F:GTPase activity"/>
    <property type="evidence" value="ECO:0007669"/>
    <property type="project" value="InterPro"/>
</dbReference>
<evidence type="ECO:0000256" key="8">
    <source>
        <dbReference type="ARBA" id="ARBA00022927"/>
    </source>
</evidence>
<evidence type="ECO:0000256" key="5">
    <source>
        <dbReference type="ARBA" id="ARBA00022475"/>
    </source>
</evidence>
<proteinExistence type="inferred from homology"/>
<evidence type="ECO:0000256" key="2">
    <source>
        <dbReference type="ARBA" id="ARBA00008531"/>
    </source>
</evidence>
<dbReference type="Proteomes" id="UP000184389">
    <property type="component" value="Unassembled WGS sequence"/>
</dbReference>
<dbReference type="InterPro" id="IPR027417">
    <property type="entry name" value="P-loop_NTPase"/>
</dbReference>
<keyword evidence="5" id="KW-1003">Cell membrane</keyword>
<evidence type="ECO:0000256" key="6">
    <source>
        <dbReference type="ARBA" id="ARBA00022741"/>
    </source>
</evidence>
<keyword evidence="4" id="KW-0813">Transport</keyword>
<evidence type="ECO:0000259" key="16">
    <source>
        <dbReference type="SMART" id="SM00962"/>
    </source>
</evidence>
<dbReference type="RefSeq" id="WP_072744342.1">
    <property type="nucleotide sequence ID" value="NZ_FQXR01000007.1"/>
</dbReference>
<evidence type="ECO:0000313" key="17">
    <source>
        <dbReference type="EMBL" id="SHH99488.1"/>
    </source>
</evidence>
<organism evidence="17 18">
    <name type="scientific">Sporanaerobacter acetigenes DSM 13106</name>
    <dbReference type="NCBI Taxonomy" id="1123281"/>
    <lineage>
        <taxon>Bacteria</taxon>
        <taxon>Bacillati</taxon>
        <taxon>Bacillota</taxon>
        <taxon>Tissierellia</taxon>
        <taxon>Tissierellales</taxon>
        <taxon>Sporanaerobacteraceae</taxon>
        <taxon>Sporanaerobacter</taxon>
    </lineage>
</organism>
<protein>
    <recommendedName>
        <fullName evidence="3">Flagellar biosynthesis protein FlhF</fullName>
    </recommendedName>
    <alternativeName>
        <fullName evidence="13">Flagella-associated GTP-binding protein</fullName>
    </alternativeName>
</protein>
<comment type="similarity">
    <text evidence="2">Belongs to the GTP-binding SRP family.</text>
</comment>
<feature type="domain" description="SRP54-type proteins GTP-binding" evidence="16">
    <location>
        <begin position="164"/>
        <end position="355"/>
    </location>
</feature>
<dbReference type="FunFam" id="3.40.50.300:FF:000695">
    <property type="entry name" value="Flagellar biosynthesis regulator FlhF"/>
    <property type="match status" value="1"/>
</dbReference>
<comment type="function">
    <text evidence="12">Necessary for flagellar biosynthesis. May be involved in translocation of the flagellum.</text>
</comment>
<evidence type="ECO:0000256" key="12">
    <source>
        <dbReference type="ARBA" id="ARBA00025337"/>
    </source>
</evidence>
<keyword evidence="8" id="KW-0653">Protein transport</keyword>
<comment type="subcellular location">
    <subcellularLocation>
        <location evidence="1">Cell membrane</location>
        <topology evidence="1">Peripheral membrane protein</topology>
        <orientation evidence="1">Cytoplasmic side</orientation>
    </subcellularLocation>
</comment>
<gene>
    <name evidence="17" type="ORF">SAMN02745180_01671</name>
</gene>
<dbReference type="GO" id="GO:0015031">
    <property type="term" value="P:protein transport"/>
    <property type="evidence" value="ECO:0007669"/>
    <property type="project" value="UniProtKB-KW"/>
</dbReference>
<dbReference type="PANTHER" id="PTHR43134">
    <property type="entry name" value="SIGNAL RECOGNITION PARTICLE RECEPTOR SUBUNIT ALPHA"/>
    <property type="match status" value="1"/>
</dbReference>
<dbReference type="GO" id="GO:0044781">
    <property type="term" value="P:bacterial-type flagellum organization"/>
    <property type="evidence" value="ECO:0007669"/>
    <property type="project" value="UniProtKB-KW"/>
</dbReference>
<keyword evidence="17" id="KW-0282">Flagellum</keyword>
<accession>A0A1M5XIW1</accession>
<dbReference type="SMART" id="SM00382">
    <property type="entry name" value="AAA"/>
    <property type="match status" value="1"/>
</dbReference>
<dbReference type="SMART" id="SM00962">
    <property type="entry name" value="SRP54"/>
    <property type="match status" value="1"/>
</dbReference>
<dbReference type="GO" id="GO:0006614">
    <property type="term" value="P:SRP-dependent cotranslational protein targeting to membrane"/>
    <property type="evidence" value="ECO:0007669"/>
    <property type="project" value="InterPro"/>
</dbReference>
<dbReference type="GO" id="GO:0005525">
    <property type="term" value="F:GTP binding"/>
    <property type="evidence" value="ECO:0007669"/>
    <property type="project" value="UniProtKB-KW"/>
</dbReference>
<evidence type="ECO:0000256" key="4">
    <source>
        <dbReference type="ARBA" id="ARBA00022448"/>
    </source>
</evidence>
<dbReference type="CDD" id="cd17873">
    <property type="entry name" value="FlhF"/>
    <property type="match status" value="1"/>
</dbReference>
<keyword evidence="11" id="KW-1006">Bacterial flagellum protein export</keyword>
<evidence type="ECO:0000256" key="13">
    <source>
        <dbReference type="ARBA" id="ARBA00030866"/>
    </source>
</evidence>
<keyword evidence="7" id="KW-1005">Bacterial flagellum biogenesis</keyword>
<dbReference type="STRING" id="1123281.SAMN02745180_01671"/>
<keyword evidence="6" id="KW-0547">Nucleotide-binding</keyword>
<evidence type="ECO:0000256" key="9">
    <source>
        <dbReference type="ARBA" id="ARBA00023134"/>
    </source>
</evidence>
<reference evidence="17 18" key="1">
    <citation type="submission" date="2016-11" db="EMBL/GenBank/DDBJ databases">
        <authorList>
            <person name="Jaros S."/>
            <person name="Januszkiewicz K."/>
            <person name="Wedrychowicz H."/>
        </authorList>
    </citation>
    <scope>NUCLEOTIDE SEQUENCE [LARGE SCALE GENOMIC DNA]</scope>
    <source>
        <strain evidence="17 18">DSM 13106</strain>
    </source>
</reference>
<dbReference type="InterPro" id="IPR003593">
    <property type="entry name" value="AAA+_ATPase"/>
</dbReference>
<feature type="domain" description="AAA+ ATPase" evidence="15">
    <location>
        <begin position="163"/>
        <end position="328"/>
    </location>
</feature>
<sequence length="357" mass="40821">MKVRKYIGANTQEAMSKLKKELGSEAVILNTRTIRQKGILGFFKKPLVEVIAAIDEKENKSRQNENEIFLNEVNSEIKKLRTLVERVAINENFDEKEIDENLIRYRDELIKNGVDYNIATTILYKIGEQVNFNEKSEEEIKKIVSYNIMEYLGKPEPIDIIDIPKVIFFIGPTGVGKTTTLAKIAAQLVIDGNHNIGLITADTYRIAAVEQLRTYSEILKLPLKIIYKPEEIYKAMAELKDNDIILVDTAGRSHKDIVQKNETQELINSVKNKEVFLVLSMATDYFTLKSIINQYGYIENYKIIFTKLDEAETYGNILNVKFQTNNSLSYFAMGQNVPDDIKIANIEEVAYKLIGEN</sequence>
<keyword evidence="9" id="KW-0342">GTP-binding</keyword>
<evidence type="ECO:0000256" key="10">
    <source>
        <dbReference type="ARBA" id="ARBA00023136"/>
    </source>
</evidence>
<dbReference type="EMBL" id="FQXR01000007">
    <property type="protein sequence ID" value="SHH99488.1"/>
    <property type="molecule type" value="Genomic_DNA"/>
</dbReference>
<keyword evidence="10" id="KW-0472">Membrane</keyword>
<dbReference type="AlphaFoldDB" id="A0A1M5XIW1"/>
<name>A0A1M5XIW1_9FIRM</name>
<dbReference type="GO" id="GO:0005047">
    <property type="term" value="F:signal recognition particle binding"/>
    <property type="evidence" value="ECO:0007669"/>
    <property type="project" value="TreeGrafter"/>
</dbReference>
<keyword evidence="18" id="KW-1185">Reference proteome</keyword>
<evidence type="ECO:0000259" key="15">
    <source>
        <dbReference type="SMART" id="SM00382"/>
    </source>
</evidence>
<evidence type="ECO:0000256" key="7">
    <source>
        <dbReference type="ARBA" id="ARBA00022795"/>
    </source>
</evidence>
<dbReference type="InterPro" id="IPR000897">
    <property type="entry name" value="SRP54_GTPase_dom"/>
</dbReference>
<dbReference type="PANTHER" id="PTHR43134:SF3">
    <property type="entry name" value="FLAGELLAR BIOSYNTHESIS PROTEIN FLHF"/>
    <property type="match status" value="1"/>
</dbReference>
<evidence type="ECO:0000313" key="18">
    <source>
        <dbReference type="Proteomes" id="UP000184389"/>
    </source>
</evidence>
<feature type="coiled-coil region" evidence="14">
    <location>
        <begin position="47"/>
        <end position="90"/>
    </location>
</feature>
<dbReference type="Gene3D" id="1.20.120.1380">
    <property type="entry name" value="Flagellar FlhF biosynthesis protein, N domain"/>
    <property type="match status" value="1"/>
</dbReference>
<dbReference type="GO" id="GO:0005886">
    <property type="term" value="C:plasma membrane"/>
    <property type="evidence" value="ECO:0007669"/>
    <property type="project" value="UniProtKB-SubCell"/>
</dbReference>
<keyword evidence="17" id="KW-0969">Cilium</keyword>
<dbReference type="Gene3D" id="3.40.50.300">
    <property type="entry name" value="P-loop containing nucleotide triphosphate hydrolases"/>
    <property type="match status" value="1"/>
</dbReference>
<keyword evidence="17" id="KW-0966">Cell projection</keyword>
<dbReference type="SUPFAM" id="SSF52540">
    <property type="entry name" value="P-loop containing nucleoside triphosphate hydrolases"/>
    <property type="match status" value="1"/>
</dbReference>
<keyword evidence="14" id="KW-0175">Coiled coil</keyword>